<dbReference type="EMBL" id="LNXT01000007">
    <property type="protein sequence ID" value="KTC74868.1"/>
    <property type="molecule type" value="Genomic_DNA"/>
</dbReference>
<sequence length="311" mass="34675">MLTQTFYVPPSWLSRQTAVSFANEDELYNGSHNKVYGNDVFSGSSRDEAILLPLSFQPIFESRTQQLPPVKVSMLAPFTVYMNNSNKGLSGAELIQAQSSDENNMQSVFFVADNESESGVVFDNLIALENFKAKYNSVSEFFASIQVTDKTDFEKMDTHIYLIVQGEAIPRYLAEVIECVGGFKSHNITVFGLAMDECNQNPLRVNLSDADRNWFAIRFPMSMTKDQIKKGFPSTYQKHLEYNYGITSESVLKHEVTSLSGGPATTTKPAGLSWSPSFKFSGLPNLSSIVGWLKSDEQPPQGEHQSLLGRK</sequence>
<evidence type="ECO:0000313" key="3">
    <source>
        <dbReference type="Proteomes" id="UP000054735"/>
    </source>
</evidence>
<dbReference type="EMBL" id="UGNW01000001">
    <property type="protein sequence ID" value="STX31769.1"/>
    <property type="molecule type" value="Genomic_DNA"/>
</dbReference>
<accession>A0A378I9E9</accession>
<dbReference type="Proteomes" id="UP000054735">
    <property type="component" value="Unassembled WGS sequence"/>
</dbReference>
<dbReference type="RefSeq" id="WP_058522768.1">
    <property type="nucleotide sequence ID" value="NZ_CAAAHV010000023.1"/>
</dbReference>
<proteinExistence type="predicted"/>
<evidence type="ECO:0000313" key="2">
    <source>
        <dbReference type="EMBL" id="STX31769.1"/>
    </source>
</evidence>
<dbReference type="Proteomes" id="UP000255066">
    <property type="component" value="Unassembled WGS sequence"/>
</dbReference>
<reference evidence="2 4" key="2">
    <citation type="submission" date="2018-06" db="EMBL/GenBank/DDBJ databases">
        <authorList>
            <consortium name="Pathogen Informatics"/>
            <person name="Doyle S."/>
        </authorList>
    </citation>
    <scope>NUCLEOTIDE SEQUENCE [LARGE SCALE GENOMIC DNA]</scope>
    <source>
        <strain evidence="2 4">NCTC12437</strain>
    </source>
</reference>
<organism evidence="2 4">
    <name type="scientific">Legionella birminghamensis</name>
    <dbReference type="NCBI Taxonomy" id="28083"/>
    <lineage>
        <taxon>Bacteria</taxon>
        <taxon>Pseudomonadati</taxon>
        <taxon>Pseudomonadota</taxon>
        <taxon>Gammaproteobacteria</taxon>
        <taxon>Legionellales</taxon>
        <taxon>Legionellaceae</taxon>
        <taxon>Legionella</taxon>
    </lineage>
</organism>
<dbReference type="AlphaFoldDB" id="A0A378I9E9"/>
<gene>
    <name evidence="1" type="ORF">Lbir_0658</name>
    <name evidence="2" type="ORF">NCTC12437_01543</name>
</gene>
<evidence type="ECO:0000313" key="4">
    <source>
        <dbReference type="Proteomes" id="UP000255066"/>
    </source>
</evidence>
<name>A0A378I9E9_9GAMM</name>
<evidence type="ECO:0000313" key="1">
    <source>
        <dbReference type="EMBL" id="KTC74868.1"/>
    </source>
</evidence>
<protein>
    <submittedName>
        <fullName evidence="2">Uncharacterized protein</fullName>
    </submittedName>
</protein>
<reference evidence="1 3" key="1">
    <citation type="submission" date="2015-11" db="EMBL/GenBank/DDBJ databases">
        <title>Genomic analysis of 38 Legionella species identifies large and diverse effector repertoires.</title>
        <authorList>
            <person name="Burstein D."/>
            <person name="Amaro F."/>
            <person name="Zusman T."/>
            <person name="Lifshitz Z."/>
            <person name="Cohen O."/>
            <person name="Gilbert J.A."/>
            <person name="Pupko T."/>
            <person name="Shuman H.A."/>
            <person name="Segal G."/>
        </authorList>
    </citation>
    <scope>NUCLEOTIDE SEQUENCE [LARGE SCALE GENOMIC DNA]</scope>
    <source>
        <strain evidence="1 3">CDC#1407-AL-14</strain>
    </source>
</reference>
<keyword evidence="3" id="KW-1185">Reference proteome</keyword>